<gene>
    <name evidence="7" type="ordered locus">sll1191</name>
</gene>
<accession>P72837</accession>
<dbReference type="InParanoid" id="P72837"/>
<dbReference type="EnsemblBacteria" id="BAA16852">
    <property type="protein sequence ID" value="BAA16852"/>
    <property type="gene ID" value="BAA16852"/>
</dbReference>
<evidence type="ECO:0000256" key="1">
    <source>
        <dbReference type="ARBA" id="ARBA00022475"/>
    </source>
</evidence>
<evidence type="ECO:0000313" key="7">
    <source>
        <dbReference type="EMBL" id="BAA16852.1"/>
    </source>
</evidence>
<evidence type="ECO:0000259" key="6">
    <source>
        <dbReference type="Pfam" id="PF06305"/>
    </source>
</evidence>
<evidence type="ECO:0000256" key="2">
    <source>
        <dbReference type="ARBA" id="ARBA00022692"/>
    </source>
</evidence>
<evidence type="ECO:0000256" key="5">
    <source>
        <dbReference type="SAM" id="Phobius"/>
    </source>
</evidence>
<feature type="transmembrane region" description="Helical" evidence="5">
    <location>
        <begin position="88"/>
        <end position="107"/>
    </location>
</feature>
<protein>
    <submittedName>
        <fullName evidence="7">Sll1191 protein</fullName>
    </submittedName>
</protein>
<dbReference type="Pfam" id="PF06305">
    <property type="entry name" value="LapA_dom"/>
    <property type="match status" value="1"/>
</dbReference>
<keyword evidence="2 5" id="KW-0812">Transmembrane</keyword>
<dbReference type="EMBL" id="BA000022">
    <property type="protein sequence ID" value="BAA16852.1"/>
    <property type="molecule type" value="Genomic_DNA"/>
</dbReference>
<keyword evidence="8" id="KW-1185">Reference proteome</keyword>
<keyword evidence="1" id="KW-1003">Cell membrane</keyword>
<feature type="domain" description="Lipopolysaccharide assembly protein A" evidence="6">
    <location>
        <begin position="69"/>
        <end position="107"/>
    </location>
</feature>
<reference evidence="7 8" key="1">
    <citation type="journal article" date="1995" name="DNA Res.">
        <title>Sequence analysis of the genome of the unicellular cyanobacterium Synechocystis sp. strain PCC6803. I. Sequence features in the 1 Mb region from map positions 64% to 92% of the genome.</title>
        <authorList>
            <person name="Kaneko T."/>
            <person name="Tanaka A."/>
            <person name="Sato S."/>
            <person name="Kotani H."/>
            <person name="Sazuka T."/>
            <person name="Miyajima N."/>
            <person name="Sugiura M."/>
            <person name="Tabata S."/>
        </authorList>
    </citation>
    <scope>NUCLEOTIDE SEQUENCE [LARGE SCALE GENOMIC DNA]</scope>
    <source>
        <strain evidence="8">ATCC 27184 / PCC 6803 / Kazusa</strain>
    </source>
</reference>
<dbReference type="eggNOG" id="ENOG5033AA1">
    <property type="taxonomic scope" value="Bacteria"/>
</dbReference>
<keyword evidence="4 5" id="KW-0472">Membrane</keyword>
<organism evidence="7 8">
    <name type="scientific">Synechocystis sp. (strain ATCC 27184 / PCC 6803 / Kazusa)</name>
    <dbReference type="NCBI Taxonomy" id="1111708"/>
    <lineage>
        <taxon>Bacteria</taxon>
        <taxon>Bacillati</taxon>
        <taxon>Cyanobacteriota</taxon>
        <taxon>Cyanophyceae</taxon>
        <taxon>Synechococcales</taxon>
        <taxon>Merismopediaceae</taxon>
        <taxon>Synechocystis</taxon>
    </lineage>
</organism>
<dbReference type="KEGG" id="syn:sll1191"/>
<dbReference type="STRING" id="1148.gene:10497710"/>
<dbReference type="AlphaFoldDB" id="P72837"/>
<evidence type="ECO:0000256" key="3">
    <source>
        <dbReference type="ARBA" id="ARBA00022989"/>
    </source>
</evidence>
<feature type="transmembrane region" description="Helical" evidence="5">
    <location>
        <begin position="50"/>
        <end position="68"/>
    </location>
</feature>
<name>P72837_SYNY3</name>
<dbReference type="GO" id="GO:0005886">
    <property type="term" value="C:plasma membrane"/>
    <property type="evidence" value="ECO:0007669"/>
    <property type="project" value="InterPro"/>
</dbReference>
<dbReference type="InterPro" id="IPR010445">
    <property type="entry name" value="LapA_dom"/>
</dbReference>
<dbReference type="Proteomes" id="UP000001425">
    <property type="component" value="Chromosome"/>
</dbReference>
<dbReference type="PIR" id="S74701">
    <property type="entry name" value="S74701"/>
</dbReference>
<proteinExistence type="predicted"/>
<reference evidence="7 8" key="2">
    <citation type="journal article" date="1996" name="DNA Res.">
        <title>Sequence analysis of the genome of the unicellular cyanobacterium Synechocystis sp. strain PCC6803. II. Sequence determination of the entire genome and assignment of potential protein-coding regions.</title>
        <authorList>
            <person name="Kaneko T."/>
            <person name="Sato S."/>
            <person name="Kotani H."/>
            <person name="Tanaka A."/>
            <person name="Asamizu E."/>
            <person name="Nakamura Y."/>
            <person name="Miyajima N."/>
            <person name="Hirosawa M."/>
            <person name="Sugiura M."/>
            <person name="Sasamoto S."/>
            <person name="Kimura T."/>
            <person name="Hosouchi T."/>
            <person name="Matsuno A."/>
            <person name="Muraki A."/>
            <person name="Nakazaki N."/>
            <person name="Naruo K."/>
            <person name="Okumura S."/>
            <person name="Shimpo S."/>
            <person name="Takeuchi C."/>
            <person name="Wada T."/>
            <person name="Watanabe A."/>
            <person name="Yamada M."/>
            <person name="Yasuda M."/>
            <person name="Tabata S."/>
        </authorList>
    </citation>
    <scope>NUCLEOTIDE SEQUENCE [LARGE SCALE GENOMIC DNA]</scope>
    <source>
        <strain evidence="8">ATCC 27184 / PCC 6803 / Kazusa</strain>
    </source>
</reference>
<sequence>MLDFFCSGKGWWFQLGGNGNGLGWLLSYPWGVEPTAEGSFRWMLRRMSQLAIAMVLALGLISLALLTIQNVTPVALSFLTLQSIEMPVGLLLVFSLAGGLVVGSLLAPLPGGNRRRGVPSQQQLDREFDFDDLV</sequence>
<evidence type="ECO:0000256" key="4">
    <source>
        <dbReference type="ARBA" id="ARBA00023136"/>
    </source>
</evidence>
<evidence type="ECO:0000313" key="8">
    <source>
        <dbReference type="Proteomes" id="UP000001425"/>
    </source>
</evidence>
<keyword evidence="3 5" id="KW-1133">Transmembrane helix</keyword>
<dbReference type="PaxDb" id="1148-1651926"/>